<protein>
    <submittedName>
        <fullName evidence="2">ATP-binding protein</fullName>
    </submittedName>
</protein>
<organism evidence="2 3">
    <name type="scientific">Treponema peruense</name>
    <dbReference type="NCBI Taxonomy" id="2787628"/>
    <lineage>
        <taxon>Bacteria</taxon>
        <taxon>Pseudomonadati</taxon>
        <taxon>Spirochaetota</taxon>
        <taxon>Spirochaetia</taxon>
        <taxon>Spirochaetales</taxon>
        <taxon>Treponemataceae</taxon>
        <taxon>Treponema</taxon>
    </lineage>
</organism>
<gene>
    <name evidence="2" type="ORF">IWA51_06085</name>
</gene>
<evidence type="ECO:0000313" key="2">
    <source>
        <dbReference type="EMBL" id="QQA02144.1"/>
    </source>
</evidence>
<dbReference type="InterPro" id="IPR027417">
    <property type="entry name" value="P-loop_NTPase"/>
</dbReference>
<dbReference type="PANTHER" id="PTHR34825">
    <property type="entry name" value="CONSERVED PROTEIN, WITH A WEAK D-GALACTARATE DEHYDRATASE/ALTRONATE HYDROLASE DOMAIN"/>
    <property type="match status" value="1"/>
</dbReference>
<evidence type="ECO:0000259" key="1">
    <source>
        <dbReference type="Pfam" id="PF09820"/>
    </source>
</evidence>
<dbReference type="InterPro" id="IPR018631">
    <property type="entry name" value="AAA-ATPase-like_dom"/>
</dbReference>
<accession>A0A7T3RFF1</accession>
<name>A0A7T3RFF1_9SPIR</name>
<dbReference type="SUPFAM" id="SSF52540">
    <property type="entry name" value="P-loop containing nucleoside triphosphate hydrolases"/>
    <property type="match status" value="1"/>
</dbReference>
<evidence type="ECO:0000313" key="3">
    <source>
        <dbReference type="Proteomes" id="UP000595224"/>
    </source>
</evidence>
<keyword evidence="2" id="KW-0067">ATP-binding</keyword>
<dbReference type="KEGG" id="tper:IWA51_06085"/>
<dbReference type="Pfam" id="PF08011">
    <property type="entry name" value="PDDEXK_9"/>
    <property type="match status" value="1"/>
</dbReference>
<proteinExistence type="predicted"/>
<keyword evidence="3" id="KW-1185">Reference proteome</keyword>
<dbReference type="Proteomes" id="UP000595224">
    <property type="component" value="Chromosome"/>
</dbReference>
<dbReference type="RefSeq" id="WP_198443606.1">
    <property type="nucleotide sequence ID" value="NZ_CBCSHE010000040.1"/>
</dbReference>
<keyword evidence="2" id="KW-0547">Nucleotide-binding</keyword>
<dbReference type="AlphaFoldDB" id="A0A7T3RFF1"/>
<dbReference type="GO" id="GO:0005524">
    <property type="term" value="F:ATP binding"/>
    <property type="evidence" value="ECO:0007669"/>
    <property type="project" value="UniProtKB-KW"/>
</dbReference>
<sequence length="519" mass="60845">MNIRKLPIGIQSFESLRKENYLYVDKTEFIWNLVNLGKTYFLSRPRRFGKSLLISTFKAYFEGKKELFEGLKISELETEWKKYPVFHFDFNGKDYSGSSSLAAVINSHLESWEKLYGDEKKERSLEERFAYLLEKAYEKTGLGCVVLVDEYDKSLLESESEILESNRRLFKGFFGNLKKCDEFLKFTFITGVTKFSKVSIFSDLNQLQDISLYDQYSSICGITQEEMEKTFVPEIQLMAQKNDLTFEGCLEKLKEMYDGYHFSRISEGMYNPFSLIHAFASCEFECYWFSTGTPTFLVEKIKSVNFEPKLLTSDELAIDTNSISDYRSDNLDPLPLLYQTGYLTIKKYDKEYQQYYLGYPNKEVKYAFLKSLVPIFYSPADTCDALFIVNFVKDLRLAKIDEVLNRLKSLFARLPYSTKNDDSVIEQNFQNVIYIVFMLMGQFVNVEEHYSFGRADCVVQTKDYIFIFEFKRDKSAQEALNQINEKKYAESFNCDKRKLFKIGVNFSSVEKNICEWIVE</sequence>
<dbReference type="EMBL" id="CP064936">
    <property type="protein sequence ID" value="QQA02144.1"/>
    <property type="molecule type" value="Genomic_DNA"/>
</dbReference>
<feature type="domain" description="AAA-ATPase-like" evidence="1">
    <location>
        <begin position="7"/>
        <end position="201"/>
    </location>
</feature>
<reference evidence="2 3" key="1">
    <citation type="submission" date="2020-11" db="EMBL/GenBank/DDBJ databases">
        <title>Treponema Peruensis nv. sp., first commensal Treponema isolated from human feces.</title>
        <authorList>
            <person name="Belkhou C."/>
            <person name="Raes J."/>
        </authorList>
    </citation>
    <scope>NUCLEOTIDE SEQUENCE [LARGE SCALE GENOMIC DNA]</scope>
    <source>
        <strain evidence="2 3">RCC2812</strain>
    </source>
</reference>
<dbReference type="InterPro" id="IPR012547">
    <property type="entry name" value="PDDEXK_9"/>
</dbReference>
<dbReference type="PANTHER" id="PTHR34825:SF1">
    <property type="entry name" value="AAA-ATPASE-LIKE DOMAIN-CONTAINING PROTEIN"/>
    <property type="match status" value="1"/>
</dbReference>
<dbReference type="Pfam" id="PF09820">
    <property type="entry name" value="AAA-ATPase_like"/>
    <property type="match status" value="1"/>
</dbReference>